<evidence type="ECO:0000259" key="2">
    <source>
        <dbReference type="PROSITE" id="PS00028"/>
    </source>
</evidence>
<evidence type="ECO:0000256" key="1">
    <source>
        <dbReference type="SAM" id="MobiDB-lite"/>
    </source>
</evidence>
<organism evidence="3 4">
    <name type="scientific">Marasmius crinis-equi</name>
    <dbReference type="NCBI Taxonomy" id="585013"/>
    <lineage>
        <taxon>Eukaryota</taxon>
        <taxon>Fungi</taxon>
        <taxon>Dikarya</taxon>
        <taxon>Basidiomycota</taxon>
        <taxon>Agaricomycotina</taxon>
        <taxon>Agaricomycetes</taxon>
        <taxon>Agaricomycetidae</taxon>
        <taxon>Agaricales</taxon>
        <taxon>Marasmiineae</taxon>
        <taxon>Marasmiaceae</taxon>
        <taxon>Marasmius</taxon>
    </lineage>
</organism>
<keyword evidence="4" id="KW-1185">Reference proteome</keyword>
<evidence type="ECO:0000313" key="4">
    <source>
        <dbReference type="Proteomes" id="UP001465976"/>
    </source>
</evidence>
<feature type="domain" description="C2H2-type" evidence="2">
    <location>
        <begin position="6"/>
        <end position="26"/>
    </location>
</feature>
<dbReference type="InterPro" id="IPR013087">
    <property type="entry name" value="Znf_C2H2_type"/>
</dbReference>
<dbReference type="PROSITE" id="PS00028">
    <property type="entry name" value="ZINC_FINGER_C2H2_1"/>
    <property type="match status" value="1"/>
</dbReference>
<gene>
    <name evidence="3" type="ORF">V5O48_006473</name>
</gene>
<feature type="region of interest" description="Disordered" evidence="1">
    <location>
        <begin position="803"/>
        <end position="834"/>
    </location>
</feature>
<comment type="caution">
    <text evidence="3">The sequence shown here is derived from an EMBL/GenBank/DDBJ whole genome shotgun (WGS) entry which is preliminary data.</text>
</comment>
<sequence length="869" mass="99346">MPYRQCNYCLEQFPVGHSLSSHVAHHRRRNDVPIKFTRRRVEADVGKDVEVEANTEEVDAIETDNKGENHLEQPSEMEAIESTQPPELEPPSQATRTRQVRKLPPRYRDMDLTLTQPGAWFLSQAIPEMEPEPEIDAAPESEAEIQPESVTEPSPPPRDPFITSQQDGFGLFKIHRFNVPSRDPDKEITFDDLVDTSGFAATPKEGRRPDAVFGPRISEAGREDGEVEGEDAESEEDIESFALFDNPTILRLMDWYYNTAANGFSLGNFNELIAIFRHPDFNPTHIQQFDCNKEAMKLDAYRGEEPVDIEEGHIPPGLPFPSYSGWRVGHVNIPLPSVSHKCLETDAPTFLVEEIWYRSALSAVKDDFRDTSFYSFHLKLFKQFWEPAPGELIQRIYGEVYTSDQMLEMEKDVRARTPLDCQYEVVVVAIMQYSNGTLLTHFGDRSLWPAYVSFGNMSKYRRTAPSSYAMNHVLYVPSVSDAIKEHYEGVFQHAATDEVLRFAKRELVQLVFVDAYLHGKVERCADGMLHILFPRLFAHSADYVEKVLLASIKFLSEHPCPQCLTKKDHIYQLGTQMDCRRQIKRREDGDSRREAVESARQGIFLHGMALTNDLVTMLADKASDQLDRNTFSALLHPLGDNYYDLFVADTMHELAGLIERILRQCVRLIYQENGKNLDVLNERYRRVPTFDNGTIRRFVNNMTRMKKYAFRDFEDAMQCSIPCFEGFLPGQHNRIVLDLLWDFNVLIAYASLALHTDSMVATLNSTIMQYGASLRSFANTTCKAYDTTEIPEETERRRAAAVNKAAKQGKKGKKGKKGEFSKKRKAGDETGLLPKPFNMNTFKNHMPTHYPYFIKTYGSLDGYSTRMGE</sequence>
<feature type="region of interest" description="Disordered" evidence="1">
    <location>
        <begin position="78"/>
        <end position="107"/>
    </location>
</feature>
<feature type="region of interest" description="Disordered" evidence="1">
    <location>
        <begin position="134"/>
        <end position="164"/>
    </location>
</feature>
<dbReference type="Proteomes" id="UP001465976">
    <property type="component" value="Unassembled WGS sequence"/>
</dbReference>
<dbReference type="InterPro" id="IPR041078">
    <property type="entry name" value="Plavaka"/>
</dbReference>
<dbReference type="Pfam" id="PF18759">
    <property type="entry name" value="Plavaka"/>
    <property type="match status" value="1"/>
</dbReference>
<accession>A0ABR3FJF7</accession>
<reference evidence="3 4" key="1">
    <citation type="submission" date="2024-02" db="EMBL/GenBank/DDBJ databases">
        <title>A draft genome for the cacao thread blight pathogen Marasmius crinis-equi.</title>
        <authorList>
            <person name="Cohen S.P."/>
            <person name="Baruah I.K."/>
            <person name="Amoako-Attah I."/>
            <person name="Bukari Y."/>
            <person name="Meinhardt L.W."/>
            <person name="Bailey B.A."/>
        </authorList>
    </citation>
    <scope>NUCLEOTIDE SEQUENCE [LARGE SCALE GENOMIC DNA]</scope>
    <source>
        <strain evidence="3 4">GH-76</strain>
    </source>
</reference>
<proteinExistence type="predicted"/>
<evidence type="ECO:0000313" key="3">
    <source>
        <dbReference type="EMBL" id="KAL0575518.1"/>
    </source>
</evidence>
<name>A0ABR3FJF7_9AGAR</name>
<dbReference type="EMBL" id="JBAHYK010000297">
    <property type="protein sequence ID" value="KAL0575518.1"/>
    <property type="molecule type" value="Genomic_DNA"/>
</dbReference>
<feature type="compositionally biased region" description="Acidic residues" evidence="1">
    <location>
        <begin position="134"/>
        <end position="145"/>
    </location>
</feature>
<feature type="compositionally biased region" description="Basic residues" evidence="1">
    <location>
        <begin position="807"/>
        <end position="816"/>
    </location>
</feature>
<protein>
    <recommendedName>
        <fullName evidence="2">C2H2-type domain-containing protein</fullName>
    </recommendedName>
</protein>